<gene>
    <name evidence="1" type="ORF">DH2020_004104</name>
</gene>
<comment type="caution">
    <text evidence="1">The sequence shown here is derived from an EMBL/GenBank/DDBJ whole genome shotgun (WGS) entry which is preliminary data.</text>
</comment>
<evidence type="ECO:0000313" key="2">
    <source>
        <dbReference type="Proteomes" id="UP001318860"/>
    </source>
</evidence>
<keyword evidence="2" id="KW-1185">Reference proteome</keyword>
<evidence type="ECO:0000313" key="1">
    <source>
        <dbReference type="EMBL" id="KAK6160723.1"/>
    </source>
</evidence>
<protein>
    <submittedName>
        <fullName evidence="1">Uncharacterized protein</fullName>
    </submittedName>
</protein>
<reference evidence="1 2" key="1">
    <citation type="journal article" date="2021" name="Comput. Struct. Biotechnol. J.">
        <title>De novo genome assembly of the potent medicinal plant Rehmannia glutinosa using nanopore technology.</title>
        <authorList>
            <person name="Ma L."/>
            <person name="Dong C."/>
            <person name="Song C."/>
            <person name="Wang X."/>
            <person name="Zheng X."/>
            <person name="Niu Y."/>
            <person name="Chen S."/>
            <person name="Feng W."/>
        </authorList>
    </citation>
    <scope>NUCLEOTIDE SEQUENCE [LARGE SCALE GENOMIC DNA]</scope>
    <source>
        <strain evidence="1">DH-2019</strain>
    </source>
</reference>
<proteinExistence type="predicted"/>
<name>A0ABR0XNU1_REHGL</name>
<accession>A0ABR0XNU1</accession>
<dbReference type="EMBL" id="JABTTQ020000003">
    <property type="protein sequence ID" value="KAK6160723.1"/>
    <property type="molecule type" value="Genomic_DNA"/>
</dbReference>
<sequence length="178" mass="20513">MENRLLGLINWNKFTFGDLTEKINRIKKDIARLEVGLIMPISNNDSQPSTPRLDMILEFNDLKWKQRAKQHWYKNGDRNTSFFHAHASQRQSTNHIASLKDPLGHVQSDPAAIEQLIVNYFDDIFTLSSPSMHDIRQALDRVPTKLSKDMIDRLSNPFSATEVVKAIKNMHPYKSLAL</sequence>
<dbReference type="Proteomes" id="UP001318860">
    <property type="component" value="Unassembled WGS sequence"/>
</dbReference>
<organism evidence="1 2">
    <name type="scientific">Rehmannia glutinosa</name>
    <name type="common">Chinese foxglove</name>
    <dbReference type="NCBI Taxonomy" id="99300"/>
    <lineage>
        <taxon>Eukaryota</taxon>
        <taxon>Viridiplantae</taxon>
        <taxon>Streptophyta</taxon>
        <taxon>Embryophyta</taxon>
        <taxon>Tracheophyta</taxon>
        <taxon>Spermatophyta</taxon>
        <taxon>Magnoliopsida</taxon>
        <taxon>eudicotyledons</taxon>
        <taxon>Gunneridae</taxon>
        <taxon>Pentapetalae</taxon>
        <taxon>asterids</taxon>
        <taxon>lamiids</taxon>
        <taxon>Lamiales</taxon>
        <taxon>Orobanchaceae</taxon>
        <taxon>Rehmannieae</taxon>
        <taxon>Rehmannia</taxon>
    </lineage>
</organism>